<proteinExistence type="predicted"/>
<feature type="signal peptide" evidence="2">
    <location>
        <begin position="1"/>
        <end position="24"/>
    </location>
</feature>
<dbReference type="AlphaFoldDB" id="A0A699ZJW0"/>
<keyword evidence="1" id="KW-0472">Membrane</keyword>
<evidence type="ECO:0000256" key="2">
    <source>
        <dbReference type="SAM" id="SignalP"/>
    </source>
</evidence>
<keyword evidence="2" id="KW-0732">Signal</keyword>
<feature type="chain" id="PRO_5025564799" evidence="2">
    <location>
        <begin position="25"/>
        <end position="183"/>
    </location>
</feature>
<dbReference type="Proteomes" id="UP000485058">
    <property type="component" value="Unassembled WGS sequence"/>
</dbReference>
<name>A0A699ZJW0_HAELA</name>
<gene>
    <name evidence="3" type="ORF">HaLaN_16002</name>
</gene>
<keyword evidence="1" id="KW-0812">Transmembrane</keyword>
<accession>A0A699ZJW0</accession>
<protein>
    <submittedName>
        <fullName evidence="3">Uncharacterized protein</fullName>
    </submittedName>
</protein>
<reference evidence="3 4" key="1">
    <citation type="submission" date="2020-02" db="EMBL/GenBank/DDBJ databases">
        <title>Draft genome sequence of Haematococcus lacustris strain NIES-144.</title>
        <authorList>
            <person name="Morimoto D."/>
            <person name="Nakagawa S."/>
            <person name="Yoshida T."/>
            <person name="Sawayama S."/>
        </authorList>
    </citation>
    <scope>NUCLEOTIDE SEQUENCE [LARGE SCALE GENOMIC DNA]</scope>
    <source>
        <strain evidence="3 4">NIES-144</strain>
    </source>
</reference>
<feature type="transmembrane region" description="Helical" evidence="1">
    <location>
        <begin position="55"/>
        <end position="77"/>
    </location>
</feature>
<comment type="caution">
    <text evidence="3">The sequence shown here is derived from an EMBL/GenBank/DDBJ whole genome shotgun (WGS) entry which is preliminary data.</text>
</comment>
<feature type="non-terminal residue" evidence="3">
    <location>
        <position position="1"/>
    </location>
</feature>
<keyword evidence="4" id="KW-1185">Reference proteome</keyword>
<feature type="non-terminal residue" evidence="3">
    <location>
        <position position="183"/>
    </location>
</feature>
<evidence type="ECO:0000313" key="4">
    <source>
        <dbReference type="Proteomes" id="UP000485058"/>
    </source>
</evidence>
<keyword evidence="1" id="KW-1133">Transmembrane helix</keyword>
<evidence type="ECO:0000313" key="3">
    <source>
        <dbReference type="EMBL" id="GFH19104.1"/>
    </source>
</evidence>
<sequence>MAKLHIHPVGLILLLLGLASWVVALAGLAASTKFCNDNSSDTDLMSCTQTYQQDWWAVFFELILILVMLFTCFLNIFPKAQFIYMAYLVMVTGLLTFTTRKMFTNSFNRGWLAEDLDSKAYDAAAVGCMFCCIVNYGLIIFIGLGAAAAQMGVITAAVGALHWREATGPQHPYAAWVRYPGCA</sequence>
<feature type="transmembrane region" description="Helical" evidence="1">
    <location>
        <begin position="84"/>
        <end position="103"/>
    </location>
</feature>
<evidence type="ECO:0000256" key="1">
    <source>
        <dbReference type="SAM" id="Phobius"/>
    </source>
</evidence>
<dbReference type="EMBL" id="BLLF01001407">
    <property type="protein sequence ID" value="GFH19104.1"/>
    <property type="molecule type" value="Genomic_DNA"/>
</dbReference>
<organism evidence="3 4">
    <name type="scientific">Haematococcus lacustris</name>
    <name type="common">Green alga</name>
    <name type="synonym">Haematococcus pluvialis</name>
    <dbReference type="NCBI Taxonomy" id="44745"/>
    <lineage>
        <taxon>Eukaryota</taxon>
        <taxon>Viridiplantae</taxon>
        <taxon>Chlorophyta</taxon>
        <taxon>core chlorophytes</taxon>
        <taxon>Chlorophyceae</taxon>
        <taxon>CS clade</taxon>
        <taxon>Chlamydomonadales</taxon>
        <taxon>Haematococcaceae</taxon>
        <taxon>Haematococcus</taxon>
    </lineage>
</organism>
<feature type="transmembrane region" description="Helical" evidence="1">
    <location>
        <begin position="123"/>
        <end position="144"/>
    </location>
</feature>